<comment type="caution">
    <text evidence="1">The sequence shown here is derived from an EMBL/GenBank/DDBJ whole genome shotgun (WGS) entry which is preliminary data.</text>
</comment>
<sequence length="73" mass="8069">MGAAAVKAYALPAPRRDALVPYPVSLEHMLAQAPNTAGGPALAADLAFVRAWLQDRRPRTRNSYRRKTERLLL</sequence>
<keyword evidence="2" id="KW-1185">Reference proteome</keyword>
<evidence type="ECO:0008006" key="3">
    <source>
        <dbReference type="Google" id="ProtNLM"/>
    </source>
</evidence>
<accession>A0ABM8XJ11</accession>
<dbReference type="EMBL" id="CAJZAI010000012">
    <property type="protein sequence ID" value="CAG9180176.1"/>
    <property type="molecule type" value="Genomic_DNA"/>
</dbReference>
<protein>
    <recommendedName>
        <fullName evidence="3">Integrase</fullName>
    </recommendedName>
</protein>
<gene>
    <name evidence="1" type="ORF">LMG23992_04159</name>
</gene>
<evidence type="ECO:0000313" key="2">
    <source>
        <dbReference type="Proteomes" id="UP000727654"/>
    </source>
</evidence>
<organism evidence="1 2">
    <name type="scientific">Cupriavidus laharis</name>
    <dbReference type="NCBI Taxonomy" id="151654"/>
    <lineage>
        <taxon>Bacteria</taxon>
        <taxon>Pseudomonadati</taxon>
        <taxon>Pseudomonadota</taxon>
        <taxon>Betaproteobacteria</taxon>
        <taxon>Burkholderiales</taxon>
        <taxon>Burkholderiaceae</taxon>
        <taxon>Cupriavidus</taxon>
    </lineage>
</organism>
<name>A0ABM8XJ11_9BURK</name>
<reference evidence="1 2" key="1">
    <citation type="submission" date="2021-08" db="EMBL/GenBank/DDBJ databases">
        <authorList>
            <person name="Peeters C."/>
        </authorList>
    </citation>
    <scope>NUCLEOTIDE SEQUENCE [LARGE SCALE GENOMIC DNA]</scope>
    <source>
        <strain evidence="1 2">LMG 23992</strain>
    </source>
</reference>
<evidence type="ECO:0000313" key="1">
    <source>
        <dbReference type="EMBL" id="CAG9180176.1"/>
    </source>
</evidence>
<dbReference type="Proteomes" id="UP000727654">
    <property type="component" value="Unassembled WGS sequence"/>
</dbReference>
<proteinExistence type="predicted"/>